<sequence length="237" mass="25581">MSFVPKPKVLFILSSHSKFGDTGNPTGWYLPEFAHPYAVLAPHAEISVASPAGGEAPLDPGSVELFKEDPVCMTFYKQQSHLWKNTDKLENYIGKAADFDLIFVAGGHGPLWDLTDNASLQKLLAEFYDSGKVVAAVCHGTCALLNVKLTNGELIIKDQPVTGFSNDEEKQIGLDEAVPFSLQTELIKNGGKYEKASAPWGAHISVGRNGRMITGQNPASAAGIAELFLKSYNSGRK</sequence>
<comment type="similarity">
    <text evidence="4">Belongs to the peptidase C56 family. HSP31-like subfamily.</text>
</comment>
<name>A0A3N4LDV4_9PEZI</name>
<reference evidence="7 8" key="1">
    <citation type="journal article" date="2018" name="Nat. Ecol. Evol.">
        <title>Pezizomycetes genomes reveal the molecular basis of ectomycorrhizal truffle lifestyle.</title>
        <authorList>
            <person name="Murat C."/>
            <person name="Payen T."/>
            <person name="Noel B."/>
            <person name="Kuo A."/>
            <person name="Morin E."/>
            <person name="Chen J."/>
            <person name="Kohler A."/>
            <person name="Krizsan K."/>
            <person name="Balestrini R."/>
            <person name="Da Silva C."/>
            <person name="Montanini B."/>
            <person name="Hainaut M."/>
            <person name="Levati E."/>
            <person name="Barry K.W."/>
            <person name="Belfiori B."/>
            <person name="Cichocki N."/>
            <person name="Clum A."/>
            <person name="Dockter R.B."/>
            <person name="Fauchery L."/>
            <person name="Guy J."/>
            <person name="Iotti M."/>
            <person name="Le Tacon F."/>
            <person name="Lindquist E.A."/>
            <person name="Lipzen A."/>
            <person name="Malagnac F."/>
            <person name="Mello A."/>
            <person name="Molinier V."/>
            <person name="Miyauchi S."/>
            <person name="Poulain J."/>
            <person name="Riccioni C."/>
            <person name="Rubini A."/>
            <person name="Sitrit Y."/>
            <person name="Splivallo R."/>
            <person name="Traeger S."/>
            <person name="Wang M."/>
            <person name="Zifcakova L."/>
            <person name="Wipf D."/>
            <person name="Zambonelli A."/>
            <person name="Paolocci F."/>
            <person name="Nowrousian M."/>
            <person name="Ottonello S."/>
            <person name="Baldrian P."/>
            <person name="Spatafora J.W."/>
            <person name="Henrissat B."/>
            <person name="Nagy L.G."/>
            <person name="Aury J.M."/>
            <person name="Wincker P."/>
            <person name="Grigoriev I.V."/>
            <person name="Bonfante P."/>
            <person name="Martin F.M."/>
        </authorList>
    </citation>
    <scope>NUCLEOTIDE SEQUENCE [LARGE SCALE GENOMIC DNA]</scope>
    <source>
        <strain evidence="7 8">ATCC MYA-4762</strain>
    </source>
</reference>
<dbReference type="STRING" id="1051890.A0A3N4LDV4"/>
<evidence type="ECO:0000256" key="3">
    <source>
        <dbReference type="ARBA" id="ARBA00023239"/>
    </source>
</evidence>
<gene>
    <name evidence="7" type="ORF">L211DRAFT_841053</name>
</gene>
<dbReference type="GO" id="GO:0005737">
    <property type="term" value="C:cytoplasm"/>
    <property type="evidence" value="ECO:0007669"/>
    <property type="project" value="TreeGrafter"/>
</dbReference>
<keyword evidence="2" id="KW-0346">Stress response</keyword>
<dbReference type="GO" id="GO:0019172">
    <property type="term" value="F:glyoxalase III activity"/>
    <property type="evidence" value="ECO:0007669"/>
    <property type="project" value="UniProtKB-EC"/>
</dbReference>
<proteinExistence type="inferred from homology"/>
<dbReference type="InterPro" id="IPR029062">
    <property type="entry name" value="Class_I_gatase-like"/>
</dbReference>
<dbReference type="Gene3D" id="3.40.50.880">
    <property type="match status" value="1"/>
</dbReference>
<keyword evidence="3" id="KW-0456">Lyase</keyword>
<keyword evidence="8" id="KW-1185">Reference proteome</keyword>
<evidence type="ECO:0000256" key="1">
    <source>
        <dbReference type="ARBA" id="ARBA00013134"/>
    </source>
</evidence>
<evidence type="ECO:0000313" key="7">
    <source>
        <dbReference type="EMBL" id="RPB21063.1"/>
    </source>
</evidence>
<comment type="catalytic activity">
    <reaction evidence="5">
        <text>methylglyoxal + H2O = (R)-lactate + H(+)</text>
        <dbReference type="Rhea" id="RHEA:27754"/>
        <dbReference type="ChEBI" id="CHEBI:15377"/>
        <dbReference type="ChEBI" id="CHEBI:15378"/>
        <dbReference type="ChEBI" id="CHEBI:16004"/>
        <dbReference type="ChEBI" id="CHEBI:17158"/>
        <dbReference type="EC" id="4.2.1.130"/>
    </reaction>
</comment>
<dbReference type="FunCoup" id="A0A3N4LDV4">
    <property type="interactions" value="53"/>
</dbReference>
<evidence type="ECO:0000256" key="2">
    <source>
        <dbReference type="ARBA" id="ARBA00023016"/>
    </source>
</evidence>
<dbReference type="InterPro" id="IPR002818">
    <property type="entry name" value="DJ-1/PfpI"/>
</dbReference>
<dbReference type="GO" id="GO:0019243">
    <property type="term" value="P:methylglyoxal catabolic process to D-lactate via S-lactoyl-glutathione"/>
    <property type="evidence" value="ECO:0007669"/>
    <property type="project" value="TreeGrafter"/>
</dbReference>
<dbReference type="InParanoid" id="A0A3N4LDV4"/>
<dbReference type="InterPro" id="IPR050325">
    <property type="entry name" value="Prot/Nucl_acid_deglycase"/>
</dbReference>
<dbReference type="CDD" id="cd03141">
    <property type="entry name" value="GATase1_Hsp31_like"/>
    <property type="match status" value="1"/>
</dbReference>
<dbReference type="SUPFAM" id="SSF52317">
    <property type="entry name" value="Class I glutamine amidotransferase-like"/>
    <property type="match status" value="1"/>
</dbReference>
<evidence type="ECO:0000256" key="4">
    <source>
        <dbReference type="ARBA" id="ARBA00038493"/>
    </source>
</evidence>
<dbReference type="OrthoDB" id="543156at2759"/>
<evidence type="ECO:0000259" key="6">
    <source>
        <dbReference type="Pfam" id="PF01965"/>
    </source>
</evidence>
<dbReference type="EC" id="4.2.1.130" evidence="1"/>
<dbReference type="EMBL" id="ML121564">
    <property type="protein sequence ID" value="RPB21063.1"/>
    <property type="molecule type" value="Genomic_DNA"/>
</dbReference>
<evidence type="ECO:0000313" key="8">
    <source>
        <dbReference type="Proteomes" id="UP000267821"/>
    </source>
</evidence>
<dbReference type="AlphaFoldDB" id="A0A3N4LDV4"/>
<evidence type="ECO:0000256" key="5">
    <source>
        <dbReference type="ARBA" id="ARBA00048082"/>
    </source>
</evidence>
<dbReference type="Pfam" id="PF01965">
    <property type="entry name" value="DJ-1_PfpI"/>
    <property type="match status" value="1"/>
</dbReference>
<accession>A0A3N4LDV4</accession>
<feature type="domain" description="DJ-1/PfpI" evidence="6">
    <location>
        <begin position="95"/>
        <end position="153"/>
    </location>
</feature>
<dbReference type="PANTHER" id="PTHR48094">
    <property type="entry name" value="PROTEIN/NUCLEIC ACID DEGLYCASE DJ-1-RELATED"/>
    <property type="match status" value="1"/>
</dbReference>
<dbReference type="Proteomes" id="UP000267821">
    <property type="component" value="Unassembled WGS sequence"/>
</dbReference>
<organism evidence="7 8">
    <name type="scientific">Terfezia boudieri ATCC MYA-4762</name>
    <dbReference type="NCBI Taxonomy" id="1051890"/>
    <lineage>
        <taxon>Eukaryota</taxon>
        <taxon>Fungi</taxon>
        <taxon>Dikarya</taxon>
        <taxon>Ascomycota</taxon>
        <taxon>Pezizomycotina</taxon>
        <taxon>Pezizomycetes</taxon>
        <taxon>Pezizales</taxon>
        <taxon>Pezizaceae</taxon>
        <taxon>Terfezia</taxon>
    </lineage>
</organism>
<dbReference type="PANTHER" id="PTHR48094:SF11">
    <property type="entry name" value="GLUTATHIONE-INDEPENDENT GLYOXALASE HSP31-RELATED"/>
    <property type="match status" value="1"/>
</dbReference>
<protein>
    <recommendedName>
        <fullName evidence="1">D-lactate dehydratase</fullName>
        <ecNumber evidence="1">4.2.1.130</ecNumber>
    </recommendedName>
</protein>